<dbReference type="Pfam" id="PF00317">
    <property type="entry name" value="Ribonuc_red_lgN"/>
    <property type="match status" value="1"/>
</dbReference>
<evidence type="ECO:0000256" key="6">
    <source>
        <dbReference type="RuleBase" id="RU003410"/>
    </source>
</evidence>
<dbReference type="UniPathway" id="UPA00326"/>
<feature type="domain" description="Ribonucleotide reductase large subunit C-terminal" evidence="8">
    <location>
        <begin position="405"/>
        <end position="550"/>
    </location>
</feature>
<comment type="function">
    <text evidence="6">Provides the precursors necessary for DNA synthesis. Catalyzes the biosynthesis of deoxyribonucleotides from the corresponding ribonucleotides.</text>
</comment>
<evidence type="ECO:0000313" key="9">
    <source>
        <dbReference type="EMBL" id="MTU44508.1"/>
    </source>
</evidence>
<dbReference type="SUPFAM" id="SSF48168">
    <property type="entry name" value="R1 subunit of ribonucleotide reductase, N-terminal domain"/>
    <property type="match status" value="1"/>
</dbReference>
<comment type="catalytic activity">
    <reaction evidence="5 6">
        <text>a 2'-deoxyribonucleoside 5'-diphosphate + [thioredoxin]-disulfide + H2O = a ribonucleoside 5'-diphosphate + [thioredoxin]-dithiol</text>
        <dbReference type="Rhea" id="RHEA:23252"/>
        <dbReference type="Rhea" id="RHEA-COMP:10698"/>
        <dbReference type="Rhea" id="RHEA-COMP:10700"/>
        <dbReference type="ChEBI" id="CHEBI:15377"/>
        <dbReference type="ChEBI" id="CHEBI:29950"/>
        <dbReference type="ChEBI" id="CHEBI:50058"/>
        <dbReference type="ChEBI" id="CHEBI:57930"/>
        <dbReference type="ChEBI" id="CHEBI:73316"/>
        <dbReference type="EC" id="1.17.4.1"/>
    </reaction>
</comment>
<dbReference type="InterPro" id="IPR000788">
    <property type="entry name" value="RNR_lg_C"/>
</dbReference>
<proteinExistence type="inferred from homology"/>
<dbReference type="PANTHER" id="PTHR11573">
    <property type="entry name" value="RIBONUCLEOSIDE-DIPHOSPHATE REDUCTASE LARGE CHAIN"/>
    <property type="match status" value="1"/>
</dbReference>
<dbReference type="InterPro" id="IPR008926">
    <property type="entry name" value="RNR_R1-su_N"/>
</dbReference>
<dbReference type="GeneID" id="43347573"/>
<dbReference type="PANTHER" id="PTHR11573:SF6">
    <property type="entry name" value="RIBONUCLEOSIDE-DIPHOSPHATE REDUCTASE LARGE SUBUNIT"/>
    <property type="match status" value="1"/>
</dbReference>
<dbReference type="Pfam" id="PF02867">
    <property type="entry name" value="Ribonuc_red_lgC"/>
    <property type="match status" value="2"/>
</dbReference>
<dbReference type="AlphaFoldDB" id="A0A6I3SCY9"/>
<evidence type="ECO:0000256" key="5">
    <source>
        <dbReference type="ARBA" id="ARBA00047754"/>
    </source>
</evidence>
<evidence type="ECO:0000313" key="10">
    <source>
        <dbReference type="Proteomes" id="UP000462362"/>
    </source>
</evidence>
<dbReference type="Proteomes" id="UP000462362">
    <property type="component" value="Unassembled WGS sequence"/>
</dbReference>
<feature type="domain" description="Ribonucleotide reductase large subunit C-terminal" evidence="8">
    <location>
        <begin position="82"/>
        <end position="396"/>
    </location>
</feature>
<dbReference type="GO" id="GO:0004748">
    <property type="term" value="F:ribonucleoside-diphosphate reductase activity, thioredoxin disulfide as acceptor"/>
    <property type="evidence" value="ECO:0007669"/>
    <property type="project" value="UniProtKB-EC"/>
</dbReference>
<keyword evidence="3 6" id="KW-0560">Oxidoreductase</keyword>
<organism evidence="9 10">
    <name type="scientific">Parasutterella excrementihominis</name>
    <dbReference type="NCBI Taxonomy" id="487175"/>
    <lineage>
        <taxon>Bacteria</taxon>
        <taxon>Pseudomonadati</taxon>
        <taxon>Pseudomonadota</taxon>
        <taxon>Betaproteobacteria</taxon>
        <taxon>Burkholderiales</taxon>
        <taxon>Sutterellaceae</taxon>
        <taxon>Parasutterella</taxon>
    </lineage>
</organism>
<dbReference type="Gene3D" id="3.20.70.20">
    <property type="match status" value="1"/>
</dbReference>
<evidence type="ECO:0000256" key="2">
    <source>
        <dbReference type="ARBA" id="ARBA00012274"/>
    </source>
</evidence>
<dbReference type="InterPro" id="IPR013509">
    <property type="entry name" value="RNR_lsu_N"/>
</dbReference>
<comment type="similarity">
    <text evidence="1 6">Belongs to the ribonucleoside diphosphate reductase large chain family.</text>
</comment>
<dbReference type="NCBIfam" id="NF006577">
    <property type="entry name" value="PRK09102.1"/>
    <property type="match status" value="1"/>
</dbReference>
<dbReference type="PRINTS" id="PR01183">
    <property type="entry name" value="RIBORDTASEM1"/>
</dbReference>
<dbReference type="GO" id="GO:0005971">
    <property type="term" value="C:ribonucleoside-diphosphate reductase complex"/>
    <property type="evidence" value="ECO:0007669"/>
    <property type="project" value="TreeGrafter"/>
</dbReference>
<evidence type="ECO:0000256" key="4">
    <source>
        <dbReference type="ARBA" id="ARBA00023116"/>
    </source>
</evidence>
<keyword evidence="4 6" id="KW-0215">Deoxyribonucleotide synthesis</keyword>
<sequence length="591" mass="67170">MGIEIDLERDSLLGEVSRKRLRESYMKEEEQSPQERFATVAETFASNPAHAQRIYDYASKHWLSFSTPILSFGRSKKGLPISCFEVYMQDTAEGLVNTLSEVNWLSMLGGGVGIHVDIRSADDKSVGVMPHLKIYDAACLAYRQGRTRRGSYAAFLDVDHPDIIQFLEMRKPTGDQNLRTLNLHHGVNISDKFMRLIEKSMVNADADDSWELRDPHSHRVVEVVSARDIWQRILELRMQTGEPYIVFIDAANRALPSWLSDKGLKIHGSNLCTEIFLPTSEKRTAVCCLSSLNLEYFDHWNTNEQFIPDVMEFLDNVLQYFIDNAPNSVERARYSALRERSIGIGALGFHAYLQSKRIPIESVLAKSINYRMFSHIKEECARGDEILCEKRGPCPDAKDAGIPRRFSHWNAVAPNASSSLIMGATSPSIEPIRANIYRQDTLSGAHIIKNKMLIPVLEEYGLNTDEVWTSITAHDGSVQHLEALPQVIRDVFKTAQEIDQRWLIDLAADRQEFIDQGQSLNLFFPADVSIAYLHACHFLAWKVGLKSLYYCRSDKLRKADKLGEKVERHRLEESINMREVLENSSCLACEG</sequence>
<dbReference type="GO" id="GO:0009263">
    <property type="term" value="P:deoxyribonucleotide biosynthetic process"/>
    <property type="evidence" value="ECO:0007669"/>
    <property type="project" value="UniProtKB-KW"/>
</dbReference>
<dbReference type="InterPro" id="IPR039718">
    <property type="entry name" value="Rrm1"/>
</dbReference>
<evidence type="ECO:0000256" key="1">
    <source>
        <dbReference type="ARBA" id="ARBA00010406"/>
    </source>
</evidence>
<feature type="domain" description="Ribonucleotide reductase large subunit N-terminal" evidence="7">
    <location>
        <begin position="13"/>
        <end position="77"/>
    </location>
</feature>
<dbReference type="GO" id="GO:0005524">
    <property type="term" value="F:ATP binding"/>
    <property type="evidence" value="ECO:0007669"/>
    <property type="project" value="InterPro"/>
</dbReference>
<evidence type="ECO:0000259" key="8">
    <source>
        <dbReference type="Pfam" id="PF02867"/>
    </source>
</evidence>
<dbReference type="RefSeq" id="WP_008863257.1">
    <property type="nucleotide sequence ID" value="NZ_CAJUON010000018.1"/>
</dbReference>
<comment type="caution">
    <text evidence="9">The sequence shown here is derived from an EMBL/GenBank/DDBJ whole genome shotgun (WGS) entry which is preliminary data.</text>
</comment>
<reference evidence="9 10" key="1">
    <citation type="journal article" date="2019" name="Nat. Med.">
        <title>A library of human gut bacterial isolates paired with longitudinal multiomics data enables mechanistic microbiome research.</title>
        <authorList>
            <person name="Poyet M."/>
            <person name="Groussin M."/>
            <person name="Gibbons S.M."/>
            <person name="Avila-Pacheco J."/>
            <person name="Jiang X."/>
            <person name="Kearney S.M."/>
            <person name="Perrotta A.R."/>
            <person name="Berdy B."/>
            <person name="Zhao S."/>
            <person name="Lieberman T.D."/>
            <person name="Swanson P.K."/>
            <person name="Smith M."/>
            <person name="Roesemann S."/>
            <person name="Alexander J.E."/>
            <person name="Rich S.A."/>
            <person name="Livny J."/>
            <person name="Vlamakis H."/>
            <person name="Clish C."/>
            <person name="Bullock K."/>
            <person name="Deik A."/>
            <person name="Scott J."/>
            <person name="Pierce K.A."/>
            <person name="Xavier R.J."/>
            <person name="Alm E.J."/>
        </authorList>
    </citation>
    <scope>NUCLEOTIDE SEQUENCE [LARGE SCALE GENOMIC DNA]</scope>
    <source>
        <strain evidence="9 10">BIOML-A2</strain>
    </source>
</reference>
<evidence type="ECO:0000256" key="3">
    <source>
        <dbReference type="ARBA" id="ARBA00023002"/>
    </source>
</evidence>
<accession>A0A6I3SCY9</accession>
<protein>
    <recommendedName>
        <fullName evidence="2 6">Ribonucleoside-diphosphate reductase</fullName>
        <ecNumber evidence="2 6">1.17.4.1</ecNumber>
    </recommendedName>
</protein>
<gene>
    <name evidence="9" type="ORF">GMD42_13165</name>
</gene>
<dbReference type="EC" id="1.17.4.1" evidence="2 6"/>
<dbReference type="SUPFAM" id="SSF51998">
    <property type="entry name" value="PFL-like glycyl radical enzymes"/>
    <property type="match status" value="1"/>
</dbReference>
<name>A0A6I3SCY9_9BURK</name>
<evidence type="ECO:0000259" key="7">
    <source>
        <dbReference type="Pfam" id="PF00317"/>
    </source>
</evidence>
<dbReference type="EMBL" id="WNCL01000091">
    <property type="protein sequence ID" value="MTU44508.1"/>
    <property type="molecule type" value="Genomic_DNA"/>
</dbReference>